<feature type="transmembrane region" description="Helical" evidence="1">
    <location>
        <begin position="62"/>
        <end position="80"/>
    </location>
</feature>
<protein>
    <recommendedName>
        <fullName evidence="4">Tryptophan-rich sensory protein</fullName>
    </recommendedName>
</protein>
<feature type="transmembrane region" description="Helical" evidence="1">
    <location>
        <begin position="115"/>
        <end position="132"/>
    </location>
</feature>
<dbReference type="EMBL" id="SPKT01000001">
    <property type="protein sequence ID" value="TFI01623.1"/>
    <property type="molecule type" value="Genomic_DNA"/>
</dbReference>
<keyword evidence="1" id="KW-0812">Transmembrane</keyword>
<evidence type="ECO:0000313" key="3">
    <source>
        <dbReference type="Proteomes" id="UP000297477"/>
    </source>
</evidence>
<keyword evidence="1" id="KW-1133">Transmembrane helix</keyword>
<sequence>MPDRLIRTIDGPTGGLLTIIGIYLTGLGISWLRMPSTSREAAVEWVNRAPIIPISDLTATHIAWWWIIGGTLTLTGGILSRRHWAERTAIAAGIITPGLVSALFIGAWVDGTAPTGAISAWSYLLPAALISWQVSRERRAAEDGHLIRTGSLPTITRR</sequence>
<feature type="transmembrane region" description="Helical" evidence="1">
    <location>
        <begin position="12"/>
        <end position="32"/>
    </location>
</feature>
<reference evidence="2 3" key="1">
    <citation type="submission" date="2019-03" db="EMBL/GenBank/DDBJ databases">
        <title>Reclassification of Micrococcus aloeverae and Micrococcus yunnanensis as later heterotypic synonyms of Micrococcus luteus.</title>
        <authorList>
            <person name="Huang C.-H."/>
        </authorList>
    </citation>
    <scope>NUCLEOTIDE SEQUENCE [LARGE SCALE GENOMIC DNA]</scope>
    <source>
        <strain evidence="2 3">BCRC 12151</strain>
    </source>
</reference>
<dbReference type="RefSeq" id="WP_067192212.1">
    <property type="nucleotide sequence ID" value="NZ_SPKT01000001.1"/>
</dbReference>
<comment type="caution">
    <text evidence="2">The sequence shown here is derived from an EMBL/GenBank/DDBJ whole genome shotgun (WGS) entry which is preliminary data.</text>
</comment>
<name>A0ABY2K2P6_9MICC</name>
<evidence type="ECO:0008006" key="4">
    <source>
        <dbReference type="Google" id="ProtNLM"/>
    </source>
</evidence>
<accession>A0ABY2K2P6</accession>
<keyword evidence="1" id="KW-0472">Membrane</keyword>
<gene>
    <name evidence="2" type="ORF">E4A49_00990</name>
</gene>
<keyword evidence="3" id="KW-1185">Reference proteome</keyword>
<organism evidence="2 3">
    <name type="scientific">Micrococcus lylae</name>
    <dbReference type="NCBI Taxonomy" id="1273"/>
    <lineage>
        <taxon>Bacteria</taxon>
        <taxon>Bacillati</taxon>
        <taxon>Actinomycetota</taxon>
        <taxon>Actinomycetes</taxon>
        <taxon>Micrococcales</taxon>
        <taxon>Micrococcaceae</taxon>
        <taxon>Micrococcus</taxon>
    </lineage>
</organism>
<evidence type="ECO:0000313" key="2">
    <source>
        <dbReference type="EMBL" id="TFI01623.1"/>
    </source>
</evidence>
<evidence type="ECO:0000256" key="1">
    <source>
        <dbReference type="SAM" id="Phobius"/>
    </source>
</evidence>
<dbReference type="Proteomes" id="UP000297477">
    <property type="component" value="Unassembled WGS sequence"/>
</dbReference>
<feature type="transmembrane region" description="Helical" evidence="1">
    <location>
        <begin position="89"/>
        <end position="109"/>
    </location>
</feature>
<proteinExistence type="predicted"/>